<reference evidence="2 5" key="1">
    <citation type="journal article" date="2011" name="Nature">
        <title>The Medicago genome provides insight into the evolution of rhizobial symbioses.</title>
        <authorList>
            <person name="Young N.D."/>
            <person name="Debelle F."/>
            <person name="Oldroyd G.E."/>
            <person name="Geurts R."/>
            <person name="Cannon S.B."/>
            <person name="Udvardi M.K."/>
            <person name="Benedito V.A."/>
            <person name="Mayer K.F."/>
            <person name="Gouzy J."/>
            <person name="Schoof H."/>
            <person name="Van de Peer Y."/>
            <person name="Proost S."/>
            <person name="Cook D.R."/>
            <person name="Meyers B.C."/>
            <person name="Spannagl M."/>
            <person name="Cheung F."/>
            <person name="De Mita S."/>
            <person name="Krishnakumar V."/>
            <person name="Gundlach H."/>
            <person name="Zhou S."/>
            <person name="Mudge J."/>
            <person name="Bharti A.K."/>
            <person name="Murray J.D."/>
            <person name="Naoumkina M.A."/>
            <person name="Rosen B."/>
            <person name="Silverstein K.A."/>
            <person name="Tang H."/>
            <person name="Rombauts S."/>
            <person name="Zhao P.X."/>
            <person name="Zhou P."/>
            <person name="Barbe V."/>
            <person name="Bardou P."/>
            <person name="Bechner M."/>
            <person name="Bellec A."/>
            <person name="Berger A."/>
            <person name="Berges H."/>
            <person name="Bidwell S."/>
            <person name="Bisseling T."/>
            <person name="Choisne N."/>
            <person name="Couloux A."/>
            <person name="Denny R."/>
            <person name="Deshpande S."/>
            <person name="Dai X."/>
            <person name="Doyle J.J."/>
            <person name="Dudez A.M."/>
            <person name="Farmer A.D."/>
            <person name="Fouteau S."/>
            <person name="Franken C."/>
            <person name="Gibelin C."/>
            <person name="Gish J."/>
            <person name="Goldstein S."/>
            <person name="Gonzalez A.J."/>
            <person name="Green P.J."/>
            <person name="Hallab A."/>
            <person name="Hartog M."/>
            <person name="Hua A."/>
            <person name="Humphray S.J."/>
            <person name="Jeong D.H."/>
            <person name="Jing Y."/>
            <person name="Jocker A."/>
            <person name="Kenton S.M."/>
            <person name="Kim D.J."/>
            <person name="Klee K."/>
            <person name="Lai H."/>
            <person name="Lang C."/>
            <person name="Lin S."/>
            <person name="Macmil S.L."/>
            <person name="Magdelenat G."/>
            <person name="Matthews L."/>
            <person name="McCorrison J."/>
            <person name="Monaghan E.L."/>
            <person name="Mun J.H."/>
            <person name="Najar F.Z."/>
            <person name="Nicholson C."/>
            <person name="Noirot C."/>
            <person name="O'Bleness M."/>
            <person name="Paule C.R."/>
            <person name="Poulain J."/>
            <person name="Prion F."/>
            <person name="Qin B."/>
            <person name="Qu C."/>
            <person name="Retzel E.F."/>
            <person name="Riddle C."/>
            <person name="Sallet E."/>
            <person name="Samain S."/>
            <person name="Samson N."/>
            <person name="Sanders I."/>
            <person name="Saurat O."/>
            <person name="Scarpelli C."/>
            <person name="Schiex T."/>
            <person name="Segurens B."/>
            <person name="Severin A.J."/>
            <person name="Sherrier D.J."/>
            <person name="Shi R."/>
            <person name="Sims S."/>
            <person name="Singer S.R."/>
            <person name="Sinharoy S."/>
            <person name="Sterck L."/>
            <person name="Viollet A."/>
            <person name="Wang B.B."/>
            <person name="Wang K."/>
            <person name="Wang M."/>
            <person name="Wang X."/>
            <person name="Warfsmann J."/>
            <person name="Weissenbach J."/>
            <person name="White D.D."/>
            <person name="White J.D."/>
            <person name="Wiley G.B."/>
            <person name="Wincker P."/>
            <person name="Xing Y."/>
            <person name="Yang L."/>
            <person name="Yao Z."/>
            <person name="Ying F."/>
            <person name="Zhai J."/>
            <person name="Zhou L."/>
            <person name="Zuber A."/>
            <person name="Denarie J."/>
            <person name="Dixon R.A."/>
            <person name="May G.D."/>
            <person name="Schwartz D.C."/>
            <person name="Rogers J."/>
            <person name="Quetier F."/>
            <person name="Town C.D."/>
            <person name="Roe B.A."/>
        </authorList>
    </citation>
    <scope>NUCLEOTIDE SEQUENCE [LARGE SCALE GENOMIC DNA]</scope>
    <source>
        <strain evidence="2">A17</strain>
        <strain evidence="4 5">cv. Jemalong A17</strain>
    </source>
</reference>
<dbReference type="AlphaFoldDB" id="G7JUZ5"/>
<dbReference type="EMBL" id="CM001220">
    <property type="protein sequence ID" value="AES89735.1"/>
    <property type="molecule type" value="Genomic_DNA"/>
</dbReference>
<proteinExistence type="predicted"/>
<feature type="region of interest" description="Disordered" evidence="1">
    <location>
        <begin position="63"/>
        <end position="105"/>
    </location>
</feature>
<protein>
    <submittedName>
        <fullName evidence="2 4">Uncharacterized protein</fullName>
    </submittedName>
</protein>
<dbReference type="EnsemblPlants" id="AES89735">
    <property type="protein sequence ID" value="AES89735"/>
    <property type="gene ID" value="MTR_4g079340"/>
</dbReference>
<dbReference type="Proteomes" id="UP000265566">
    <property type="component" value="Chromosome 4"/>
</dbReference>
<gene>
    <name evidence="2" type="ordered locus">MTR_4g079340</name>
    <name evidence="3" type="ORF">MtrunA17_Chr4g0040771</name>
</gene>
<dbReference type="PANTHER" id="PTHR36310">
    <property type="entry name" value="CYCLIN-DEPENDENT PROTEIN KINASE INHIBITOR SMR11"/>
    <property type="match status" value="1"/>
</dbReference>
<evidence type="ECO:0000313" key="5">
    <source>
        <dbReference type="Proteomes" id="UP000002051"/>
    </source>
</evidence>
<reference evidence="2 5" key="2">
    <citation type="journal article" date="2014" name="BMC Genomics">
        <title>An improved genome release (version Mt4.0) for the model legume Medicago truncatula.</title>
        <authorList>
            <person name="Tang H."/>
            <person name="Krishnakumar V."/>
            <person name="Bidwell S."/>
            <person name="Rosen B."/>
            <person name="Chan A."/>
            <person name="Zhou S."/>
            <person name="Gentzbittel L."/>
            <person name="Childs K.L."/>
            <person name="Yandell M."/>
            <person name="Gundlach H."/>
            <person name="Mayer K.F."/>
            <person name="Schwartz D.C."/>
            <person name="Town C.D."/>
        </authorList>
    </citation>
    <scope>GENOME REANNOTATION</scope>
    <source>
        <strain evidence="4 5">cv. Jemalong A17</strain>
    </source>
</reference>
<dbReference type="PaxDb" id="3880-AES89735"/>
<dbReference type="Proteomes" id="UP000002051">
    <property type="component" value="Chromosome 4"/>
</dbReference>
<evidence type="ECO:0000313" key="4">
    <source>
        <dbReference type="EnsemblPlants" id="AES89735"/>
    </source>
</evidence>
<evidence type="ECO:0000313" key="2">
    <source>
        <dbReference type="EMBL" id="AES89735.1"/>
    </source>
</evidence>
<dbReference type="Gramene" id="rna24320">
    <property type="protein sequence ID" value="RHN61821.1"/>
    <property type="gene ID" value="gene24320"/>
</dbReference>
<dbReference type="InterPro" id="IPR038971">
    <property type="entry name" value="SMR11/SMR16"/>
</dbReference>
<reference evidence="4" key="3">
    <citation type="submission" date="2015-04" db="UniProtKB">
        <authorList>
            <consortium name="EnsemblPlants"/>
        </authorList>
    </citation>
    <scope>IDENTIFICATION</scope>
    <source>
        <strain evidence="4">cv. Jemalong A17</strain>
    </source>
</reference>
<reference evidence="3" key="5">
    <citation type="journal article" date="2018" name="Nat. Plants">
        <title>Whole-genome landscape of Medicago truncatula symbiotic genes.</title>
        <authorList>
            <person name="Pecrix Y."/>
            <person name="Gamas P."/>
            <person name="Carrere S."/>
        </authorList>
    </citation>
    <scope>NUCLEOTIDE SEQUENCE</scope>
    <source>
        <tissue evidence="3">Leaves</tissue>
    </source>
</reference>
<keyword evidence="5" id="KW-1185">Reference proteome</keyword>
<organism evidence="2 5">
    <name type="scientific">Medicago truncatula</name>
    <name type="common">Barrel medic</name>
    <name type="synonym">Medicago tribuloides</name>
    <dbReference type="NCBI Taxonomy" id="3880"/>
    <lineage>
        <taxon>Eukaryota</taxon>
        <taxon>Viridiplantae</taxon>
        <taxon>Streptophyta</taxon>
        <taxon>Embryophyta</taxon>
        <taxon>Tracheophyta</taxon>
        <taxon>Spermatophyta</taxon>
        <taxon>Magnoliopsida</taxon>
        <taxon>eudicotyledons</taxon>
        <taxon>Gunneridae</taxon>
        <taxon>Pentapetalae</taxon>
        <taxon>rosids</taxon>
        <taxon>fabids</taxon>
        <taxon>Fabales</taxon>
        <taxon>Fabaceae</taxon>
        <taxon>Papilionoideae</taxon>
        <taxon>50 kb inversion clade</taxon>
        <taxon>NPAAA clade</taxon>
        <taxon>Hologalegina</taxon>
        <taxon>IRL clade</taxon>
        <taxon>Trifolieae</taxon>
        <taxon>Medicago</taxon>
    </lineage>
</organism>
<dbReference type="HOGENOM" id="CLU_2007304_0_0_1"/>
<name>G7JUZ5_MEDTR</name>
<dbReference type="EMBL" id="PSQE01000004">
    <property type="protein sequence ID" value="RHN61821.1"/>
    <property type="molecule type" value="Genomic_DNA"/>
</dbReference>
<reference evidence="6" key="4">
    <citation type="journal article" date="2018" name="Nat. Plants">
        <title>Whole-genome landscape of Medicago truncatula symbiotic genes.</title>
        <authorList>
            <person name="Pecrix Y."/>
            <person name="Staton S.E."/>
            <person name="Sallet E."/>
            <person name="Lelandais-Briere C."/>
            <person name="Moreau S."/>
            <person name="Carrere S."/>
            <person name="Blein T."/>
            <person name="Jardinaud M.F."/>
            <person name="Latrasse D."/>
            <person name="Zouine M."/>
            <person name="Zahm M."/>
            <person name="Kreplak J."/>
            <person name="Mayjonade B."/>
            <person name="Satge C."/>
            <person name="Perez M."/>
            <person name="Cauet S."/>
            <person name="Marande W."/>
            <person name="Chantry-Darmon C."/>
            <person name="Lopez-Roques C."/>
            <person name="Bouchez O."/>
            <person name="Berard A."/>
            <person name="Debelle F."/>
            <person name="Munos S."/>
            <person name="Bendahmane A."/>
            <person name="Berges H."/>
            <person name="Niebel A."/>
            <person name="Buitink J."/>
            <person name="Frugier F."/>
            <person name="Benhamed M."/>
            <person name="Crespi M."/>
            <person name="Gouzy J."/>
            <person name="Gamas P."/>
        </authorList>
    </citation>
    <scope>NUCLEOTIDE SEQUENCE [LARGE SCALE GENOMIC DNA]</scope>
    <source>
        <strain evidence="6">cv. Jemalong A17</strain>
    </source>
</reference>
<dbReference type="OrthoDB" id="777328at2759"/>
<evidence type="ECO:0000256" key="1">
    <source>
        <dbReference type="SAM" id="MobiDB-lite"/>
    </source>
</evidence>
<dbReference type="PANTHER" id="PTHR36310:SF1">
    <property type="entry name" value="CYCLIN-DEPENDENT PROTEIN KINASE INHIBITOR SMR11"/>
    <property type="match status" value="1"/>
</dbReference>
<accession>G7JUZ5</accession>
<evidence type="ECO:0000313" key="3">
    <source>
        <dbReference type="EMBL" id="RHN61821.1"/>
    </source>
</evidence>
<sequence length="124" mass="13719">MDPCKEKQAAVEVNVTLNGVSSLKATRKEHATYCVTPGHTMRESVDLEAQSTLTLTGVRKQLSDTHIDSDSENGSPRTPKGVLFNPFAPGPEDMVRAPQSRKYHEDVRDKIVRKLQFCSSPPKP</sequence>
<evidence type="ECO:0000313" key="6">
    <source>
        <dbReference type="Proteomes" id="UP000265566"/>
    </source>
</evidence>